<dbReference type="Proteomes" id="UP000666369">
    <property type="component" value="Unassembled WGS sequence"/>
</dbReference>
<dbReference type="InterPro" id="IPR022269">
    <property type="entry name" value="SO_2930-like_C"/>
</dbReference>
<keyword evidence="3" id="KW-1185">Reference proteome</keyword>
<organism evidence="2 3">
    <name type="scientific">Duganella aceris</name>
    <dbReference type="NCBI Taxonomy" id="2703883"/>
    <lineage>
        <taxon>Bacteria</taxon>
        <taxon>Pseudomonadati</taxon>
        <taxon>Pseudomonadota</taxon>
        <taxon>Betaproteobacteria</taxon>
        <taxon>Burkholderiales</taxon>
        <taxon>Oxalobacteraceae</taxon>
        <taxon>Telluria group</taxon>
        <taxon>Duganella</taxon>
    </lineage>
</organism>
<proteinExistence type="predicted"/>
<reference evidence="3" key="2">
    <citation type="submission" date="2023-07" db="EMBL/GenBank/DDBJ databases">
        <title>Duganella aceri sp. nov., isolated from tree sap.</title>
        <authorList>
            <person name="Kim I.S."/>
        </authorList>
    </citation>
    <scope>NUCLEOTIDE SEQUENCE [LARGE SCALE GENOMIC DNA]</scope>
    <source>
        <strain evidence="3">SAP-35</strain>
    </source>
</reference>
<sequence length="383" mass="41397">MSSTAYRPLRAAAMFACVLALAACTQRPAPVTFIAEGNPEKLSDWHLMAVAGGRLKLNKEVVPYELNTPLFSDYAQKLRTIWMPKGHGAVYNGETAFDFPVGTIISKTFYFPKAAGTDRAVLATYDSSKNGGDKLDLATVRLIETRLLVRRADGWIALPYVWNADQTEAVLARTGDQVPLKVIHEDKSVKPLTYVVPNVNQCASCHVADVKSRKFEPIGTKARHMNRSYGYEGVSVNQLDYLARIGYLSGAPADAARTAPRNADWRDPSQPLDARARAYLDVNCAHCHNDKGAANTTALHLNLGAPADLHLGLCKPPVAAGAGTGGHGYDIAPGKPDQSIMLYRLMSAEPGVMMPELGRGSVHKEGVALIRAWIAAMQQGCDA</sequence>
<name>A0ABX0FNB5_9BURK</name>
<evidence type="ECO:0000313" key="2">
    <source>
        <dbReference type="EMBL" id="NGZ86091.1"/>
    </source>
</evidence>
<dbReference type="PROSITE" id="PS51257">
    <property type="entry name" value="PROKAR_LIPOPROTEIN"/>
    <property type="match status" value="1"/>
</dbReference>
<comment type="caution">
    <text evidence="2">The sequence shown here is derived from an EMBL/GenBank/DDBJ whole genome shotgun (WGS) entry which is preliminary data.</text>
</comment>
<feature type="chain" id="PRO_5045302625" description="Repeat protein (TIGR03806 family)" evidence="1">
    <location>
        <begin position="23"/>
        <end position="383"/>
    </location>
</feature>
<accession>A0ABX0FNB5</accession>
<protein>
    <recommendedName>
        <fullName evidence="4">Repeat protein (TIGR03806 family)</fullName>
    </recommendedName>
</protein>
<dbReference type="NCBIfam" id="TIGR03806">
    <property type="entry name" value="chp_HNE_0200"/>
    <property type="match status" value="1"/>
</dbReference>
<feature type="signal peptide" evidence="1">
    <location>
        <begin position="1"/>
        <end position="22"/>
    </location>
</feature>
<gene>
    <name evidence="2" type="ORF">GW587_17740</name>
</gene>
<keyword evidence="1" id="KW-0732">Signal</keyword>
<evidence type="ECO:0000313" key="3">
    <source>
        <dbReference type="Proteomes" id="UP000666369"/>
    </source>
</evidence>
<dbReference type="EMBL" id="JAADJT010000008">
    <property type="protein sequence ID" value="NGZ86091.1"/>
    <property type="molecule type" value="Genomic_DNA"/>
</dbReference>
<evidence type="ECO:0000256" key="1">
    <source>
        <dbReference type="SAM" id="SignalP"/>
    </source>
</evidence>
<evidence type="ECO:0008006" key="4">
    <source>
        <dbReference type="Google" id="ProtNLM"/>
    </source>
</evidence>
<reference evidence="2 3" key="1">
    <citation type="submission" date="2020-01" db="EMBL/GenBank/DDBJ databases">
        <authorList>
            <person name="Lee S.D."/>
        </authorList>
    </citation>
    <scope>NUCLEOTIDE SEQUENCE [LARGE SCALE GENOMIC DNA]</scope>
    <source>
        <strain evidence="2 3">SAP-35</strain>
    </source>
</reference>